<evidence type="ECO:0000313" key="3">
    <source>
        <dbReference type="Proteomes" id="UP001604277"/>
    </source>
</evidence>
<protein>
    <submittedName>
        <fullName evidence="2">Uncharacterized protein</fullName>
    </submittedName>
</protein>
<name>A0ABD1S673_9LAMI</name>
<reference evidence="3" key="1">
    <citation type="submission" date="2024-07" db="EMBL/GenBank/DDBJ databases">
        <title>Two chromosome-level genome assemblies of Korean endemic species Abeliophyllum distichum and Forsythia ovata (Oleaceae).</title>
        <authorList>
            <person name="Jang H."/>
        </authorList>
    </citation>
    <scope>NUCLEOTIDE SEQUENCE [LARGE SCALE GENOMIC DNA]</scope>
</reference>
<feature type="region of interest" description="Disordered" evidence="1">
    <location>
        <begin position="30"/>
        <end position="108"/>
    </location>
</feature>
<organism evidence="2 3">
    <name type="scientific">Forsythia ovata</name>
    <dbReference type="NCBI Taxonomy" id="205694"/>
    <lineage>
        <taxon>Eukaryota</taxon>
        <taxon>Viridiplantae</taxon>
        <taxon>Streptophyta</taxon>
        <taxon>Embryophyta</taxon>
        <taxon>Tracheophyta</taxon>
        <taxon>Spermatophyta</taxon>
        <taxon>Magnoliopsida</taxon>
        <taxon>eudicotyledons</taxon>
        <taxon>Gunneridae</taxon>
        <taxon>Pentapetalae</taxon>
        <taxon>asterids</taxon>
        <taxon>lamiids</taxon>
        <taxon>Lamiales</taxon>
        <taxon>Oleaceae</taxon>
        <taxon>Forsythieae</taxon>
        <taxon>Forsythia</taxon>
    </lineage>
</organism>
<evidence type="ECO:0000256" key="1">
    <source>
        <dbReference type="SAM" id="MobiDB-lite"/>
    </source>
</evidence>
<accession>A0ABD1S673</accession>
<sequence>MGSHILSLYSLQQASTMKRLTAYVPMSIRRFGHGNKDKNGHGTEERAPSTAKEFERVAEEKSRQGFASQTVEKAQDSTEEAAMGDSSVESVKERYKEPPGKGNFHKTR</sequence>
<proteinExistence type="predicted"/>
<feature type="compositionally biased region" description="Basic and acidic residues" evidence="1">
    <location>
        <begin position="90"/>
        <end position="99"/>
    </location>
</feature>
<keyword evidence="3" id="KW-1185">Reference proteome</keyword>
<evidence type="ECO:0000313" key="2">
    <source>
        <dbReference type="EMBL" id="KAL2496170.1"/>
    </source>
</evidence>
<comment type="caution">
    <text evidence="2">The sequence shown here is derived from an EMBL/GenBank/DDBJ whole genome shotgun (WGS) entry which is preliminary data.</text>
</comment>
<dbReference type="AlphaFoldDB" id="A0ABD1S673"/>
<gene>
    <name evidence="2" type="ORF">Fot_39927</name>
</gene>
<dbReference type="Proteomes" id="UP001604277">
    <property type="component" value="Unassembled WGS sequence"/>
</dbReference>
<feature type="compositionally biased region" description="Basic and acidic residues" evidence="1">
    <location>
        <begin position="34"/>
        <end position="63"/>
    </location>
</feature>
<dbReference type="EMBL" id="JBFOLJ010000011">
    <property type="protein sequence ID" value="KAL2496170.1"/>
    <property type="molecule type" value="Genomic_DNA"/>
</dbReference>